<evidence type="ECO:0000313" key="6">
    <source>
        <dbReference type="EMBL" id="KAJ5204333.1"/>
    </source>
</evidence>
<feature type="domain" description="UBC core" evidence="5">
    <location>
        <begin position="3"/>
        <end position="157"/>
    </location>
</feature>
<reference evidence="6" key="1">
    <citation type="submission" date="2022-12" db="EMBL/GenBank/DDBJ databases">
        <authorList>
            <person name="Petersen C."/>
        </authorList>
    </citation>
    <scope>NUCLEOTIDE SEQUENCE</scope>
    <source>
        <strain evidence="6">IBT 15544</strain>
    </source>
</reference>
<dbReference type="FunFam" id="3.10.110.10:FF:000077">
    <property type="entry name" value="Ubiquitin conjugating enzyme E2"/>
    <property type="match status" value="1"/>
</dbReference>
<dbReference type="PROSITE" id="PS00183">
    <property type="entry name" value="UBC_1"/>
    <property type="match status" value="1"/>
</dbReference>
<dbReference type="SUPFAM" id="SSF54495">
    <property type="entry name" value="UBC-like"/>
    <property type="match status" value="1"/>
</dbReference>
<evidence type="ECO:0000259" key="5">
    <source>
        <dbReference type="PROSITE" id="PS50127"/>
    </source>
</evidence>
<name>A0A9W9SZX4_9EURO</name>
<comment type="caution">
    <text evidence="6">The sequence shown here is derived from an EMBL/GenBank/DDBJ whole genome shotgun (WGS) entry which is preliminary data.</text>
</comment>
<dbReference type="Gene3D" id="3.10.110.10">
    <property type="entry name" value="Ubiquitin Conjugating Enzyme"/>
    <property type="match status" value="1"/>
</dbReference>
<evidence type="ECO:0000313" key="7">
    <source>
        <dbReference type="Proteomes" id="UP001150904"/>
    </source>
</evidence>
<accession>A0A9W9SZX4</accession>
<reference evidence="6" key="2">
    <citation type="journal article" date="2023" name="IMA Fungus">
        <title>Comparative genomic study of the Penicillium genus elucidates a diverse pangenome and 15 lateral gene transfer events.</title>
        <authorList>
            <person name="Petersen C."/>
            <person name="Sorensen T."/>
            <person name="Nielsen M.R."/>
            <person name="Sondergaard T.E."/>
            <person name="Sorensen J.L."/>
            <person name="Fitzpatrick D.A."/>
            <person name="Frisvad J.C."/>
            <person name="Nielsen K.L."/>
        </authorList>
    </citation>
    <scope>NUCLEOTIDE SEQUENCE</scope>
    <source>
        <strain evidence="6">IBT 15544</strain>
    </source>
</reference>
<evidence type="ECO:0000256" key="3">
    <source>
        <dbReference type="PROSITE-ProRule" id="PRU10133"/>
    </source>
</evidence>
<evidence type="ECO:0000256" key="1">
    <source>
        <dbReference type="ARBA" id="ARBA00022679"/>
    </source>
</evidence>
<protein>
    <submittedName>
        <fullName evidence="6">Ubiquitin-conjugating enzyme E2</fullName>
    </submittedName>
</protein>
<sequence length="423" mass="46386">MPSNLRRLAADHAALHGDNLPPYYLLPPDDGRFAAADDLSQLTVLLTGPTGTPYSQGLWRLHLKMPEDYPNSPPKAMFRTRIWHPNVEEMTGAVCVDTLKRDWQSKLTLRDVLITISCLLINPNPDSALNASAGTLLREEFDAFSHQAKLMTSIHAPIPPDLKDSVTEAKNRGEDASSIRPEEDTSTQRPRKQQRLHPGTIKKSIHKPNPSDDISDSENEDPASASKENNPSLSSSPVRLTPPSPRKSTLGKRPLSVLTMPYPEDPDADMMLVDSDSDSEHERGLTKSSSEQNISANTRTRASVSPQRKSPKLTLNNGGNASFRLRDDLQIYEDVPDRTLAEFSRRFSGDGKENCTEASGGLKDKTESQDKATGTNPLAGQIQGLSMKSPVNSNLSRVLKKVVGGPRKATAPKAKPRIGVRRL</sequence>
<dbReference type="GeneID" id="83179575"/>
<proteinExistence type="predicted"/>
<dbReference type="PROSITE" id="PS50127">
    <property type="entry name" value="UBC_2"/>
    <property type="match status" value="1"/>
</dbReference>
<keyword evidence="7" id="KW-1185">Reference proteome</keyword>
<dbReference type="AlphaFoldDB" id="A0A9W9SZX4"/>
<feature type="compositionally biased region" description="Basic and acidic residues" evidence="4">
    <location>
        <begin position="161"/>
        <end position="183"/>
    </location>
</feature>
<feature type="active site" description="Glycyl thioester intermediate" evidence="3">
    <location>
        <position position="95"/>
    </location>
</feature>
<feature type="region of interest" description="Disordered" evidence="4">
    <location>
        <begin position="348"/>
        <end position="423"/>
    </location>
</feature>
<dbReference type="SMART" id="SM00212">
    <property type="entry name" value="UBCc"/>
    <property type="match status" value="1"/>
</dbReference>
<dbReference type="InterPro" id="IPR000608">
    <property type="entry name" value="UBC"/>
</dbReference>
<evidence type="ECO:0000256" key="2">
    <source>
        <dbReference type="ARBA" id="ARBA00022786"/>
    </source>
</evidence>
<keyword evidence="1" id="KW-0808">Transferase</keyword>
<dbReference type="Pfam" id="PF00179">
    <property type="entry name" value="UQ_con"/>
    <property type="match status" value="1"/>
</dbReference>
<evidence type="ECO:0000256" key="4">
    <source>
        <dbReference type="SAM" id="MobiDB-lite"/>
    </source>
</evidence>
<dbReference type="RefSeq" id="XP_058308812.1">
    <property type="nucleotide sequence ID" value="XM_058452274.1"/>
</dbReference>
<dbReference type="PANTHER" id="PTHR24068">
    <property type="entry name" value="UBIQUITIN-CONJUGATING ENZYME E2"/>
    <property type="match status" value="1"/>
</dbReference>
<dbReference type="Proteomes" id="UP001150904">
    <property type="component" value="Unassembled WGS sequence"/>
</dbReference>
<dbReference type="InterPro" id="IPR023313">
    <property type="entry name" value="UBQ-conjugating_AS"/>
</dbReference>
<feature type="compositionally biased region" description="Polar residues" evidence="4">
    <location>
        <begin position="226"/>
        <end position="238"/>
    </location>
</feature>
<dbReference type="GO" id="GO:0016740">
    <property type="term" value="F:transferase activity"/>
    <property type="evidence" value="ECO:0007669"/>
    <property type="project" value="UniProtKB-KW"/>
</dbReference>
<feature type="compositionally biased region" description="Basic residues" evidence="4">
    <location>
        <begin position="414"/>
        <end position="423"/>
    </location>
</feature>
<feature type="compositionally biased region" description="Polar residues" evidence="4">
    <location>
        <begin position="286"/>
        <end position="320"/>
    </location>
</feature>
<keyword evidence="2" id="KW-0833">Ubl conjugation pathway</keyword>
<dbReference type="EMBL" id="JAPQKR010000012">
    <property type="protein sequence ID" value="KAJ5204333.1"/>
    <property type="molecule type" value="Genomic_DNA"/>
</dbReference>
<feature type="region of interest" description="Disordered" evidence="4">
    <location>
        <begin position="155"/>
        <end position="321"/>
    </location>
</feature>
<dbReference type="InterPro" id="IPR016135">
    <property type="entry name" value="UBQ-conjugating_enzyme/RWD"/>
</dbReference>
<feature type="compositionally biased region" description="Polar residues" evidence="4">
    <location>
        <begin position="371"/>
        <end position="396"/>
    </location>
</feature>
<dbReference type="CDD" id="cd23804">
    <property type="entry name" value="UBCc_UBE2S"/>
    <property type="match status" value="1"/>
</dbReference>
<gene>
    <name evidence="6" type="ORF">N7498_005212</name>
</gene>
<organism evidence="6 7">
    <name type="scientific">Penicillium cinerascens</name>
    <dbReference type="NCBI Taxonomy" id="70096"/>
    <lineage>
        <taxon>Eukaryota</taxon>
        <taxon>Fungi</taxon>
        <taxon>Dikarya</taxon>
        <taxon>Ascomycota</taxon>
        <taxon>Pezizomycotina</taxon>
        <taxon>Eurotiomycetes</taxon>
        <taxon>Eurotiomycetidae</taxon>
        <taxon>Eurotiales</taxon>
        <taxon>Aspergillaceae</taxon>
        <taxon>Penicillium</taxon>
    </lineage>
</organism>
<dbReference type="OrthoDB" id="10069349at2759"/>